<protein>
    <submittedName>
        <fullName evidence="9">S1 family peptidase</fullName>
    </submittedName>
</protein>
<dbReference type="EMBL" id="WMBF01000002">
    <property type="protein sequence ID" value="MBW5420084.1"/>
    <property type="molecule type" value="Genomic_DNA"/>
</dbReference>
<dbReference type="PRINTS" id="PR00861">
    <property type="entry name" value="ALYTICPTASE"/>
</dbReference>
<evidence type="ECO:0000256" key="4">
    <source>
        <dbReference type="ARBA" id="ARBA00022801"/>
    </source>
</evidence>
<dbReference type="InterPro" id="IPR033116">
    <property type="entry name" value="TRYPSIN_SER"/>
</dbReference>
<evidence type="ECO:0000256" key="2">
    <source>
        <dbReference type="ARBA" id="ARBA00022670"/>
    </source>
</evidence>
<evidence type="ECO:0000256" key="7">
    <source>
        <dbReference type="ARBA" id="ARBA00023157"/>
    </source>
</evidence>
<dbReference type="PROSITE" id="PS00134">
    <property type="entry name" value="TRYPSIN_HIS"/>
    <property type="match status" value="1"/>
</dbReference>
<keyword evidence="10" id="KW-1185">Reference proteome</keyword>
<evidence type="ECO:0000256" key="6">
    <source>
        <dbReference type="ARBA" id="ARBA00023145"/>
    </source>
</evidence>
<sequence length="349" mass="35918">MVSALADSLGISEWAAVRRLDRQAEQQRILSGLGEDAARDGAFFDAAGTLTLNVADRETAQEVEEAGLRARIPQHGQTALDRIKAQLDTKAARQTPTGVYAWSVDLASDTVTIKVHSDTGATARAFLKAARSHGDAVRIVKGKQPLEPQAVVAPGSKMTIGSGYCSVGFGARNSSGKQYLVSASHCVEGLPDLYYNNAHFAKGAHTRFTTGQSSVDMGVAAVDSDDSIATAVTTYGQAGTIAVKGSTRAAAGAAMCKSGATTGWTCGKVKSYNNTVNYGGTMVSGLGSSSVCSERGDSGGAYISGNQAQGMTSGGPVGQQCSGVNGTGSSYFQPLDDALNHYGLALNTN</sequence>
<comment type="similarity">
    <text evidence="1">Belongs to the peptidase S1 family.</text>
</comment>
<dbReference type="Proteomes" id="UP001197114">
    <property type="component" value="Unassembled WGS sequence"/>
</dbReference>
<comment type="caution">
    <text evidence="9">The sequence shown here is derived from an EMBL/GenBank/DDBJ whole genome shotgun (WGS) entry which is preliminary data.</text>
</comment>
<evidence type="ECO:0000256" key="3">
    <source>
        <dbReference type="ARBA" id="ARBA00022729"/>
    </source>
</evidence>
<dbReference type="Gene3D" id="2.40.10.10">
    <property type="entry name" value="Trypsin-like serine proteases"/>
    <property type="match status" value="2"/>
</dbReference>
<keyword evidence="6" id="KW-0865">Zymogen</keyword>
<keyword evidence="2" id="KW-0645">Protease</keyword>
<dbReference type="CDD" id="cd21112">
    <property type="entry name" value="alphaLP-like"/>
    <property type="match status" value="1"/>
</dbReference>
<dbReference type="PIRSF" id="PIRSF001134">
    <property type="entry name" value="Streptogrisin"/>
    <property type="match status" value="1"/>
</dbReference>
<dbReference type="InterPro" id="IPR001316">
    <property type="entry name" value="Pept_S1A_streptogrisin"/>
</dbReference>
<dbReference type="InterPro" id="IPR009003">
    <property type="entry name" value="Peptidase_S1_PA"/>
</dbReference>
<reference evidence="9 10" key="1">
    <citation type="submission" date="2019-11" db="EMBL/GenBank/DDBJ databases">
        <authorList>
            <person name="Ay H."/>
        </authorList>
    </citation>
    <scope>NUCLEOTIDE SEQUENCE [LARGE SCALE GENOMIC DNA]</scope>
    <source>
        <strain evidence="9 10">BG9H</strain>
    </source>
</reference>
<evidence type="ECO:0000259" key="8">
    <source>
        <dbReference type="Pfam" id="PF02983"/>
    </source>
</evidence>
<gene>
    <name evidence="9" type="ORF">GKQ77_00600</name>
</gene>
<evidence type="ECO:0000256" key="1">
    <source>
        <dbReference type="ARBA" id="ARBA00007664"/>
    </source>
</evidence>
<dbReference type="InterPro" id="IPR018114">
    <property type="entry name" value="TRYPSIN_HIS"/>
</dbReference>
<keyword evidence="5" id="KW-0720">Serine protease</keyword>
<dbReference type="InterPro" id="IPR004236">
    <property type="entry name" value="Pept_S1_alpha_lytic"/>
</dbReference>
<accession>A0ABS6YG77</accession>
<keyword evidence="7" id="KW-1015">Disulfide bond</keyword>
<keyword evidence="3" id="KW-0732">Signal</keyword>
<dbReference type="InterPro" id="IPR043504">
    <property type="entry name" value="Peptidase_S1_PA_chymotrypsin"/>
</dbReference>
<evidence type="ECO:0000313" key="10">
    <source>
        <dbReference type="Proteomes" id="UP001197114"/>
    </source>
</evidence>
<dbReference type="SUPFAM" id="SSF50494">
    <property type="entry name" value="Trypsin-like serine proteases"/>
    <property type="match status" value="1"/>
</dbReference>
<evidence type="ECO:0000313" key="9">
    <source>
        <dbReference type="EMBL" id="MBW5420084.1"/>
    </source>
</evidence>
<dbReference type="Gene3D" id="3.30.300.50">
    <property type="match status" value="1"/>
</dbReference>
<keyword evidence="4" id="KW-0378">Hydrolase</keyword>
<feature type="domain" description="Peptidase S1A alpha-lytic prodomain" evidence="8">
    <location>
        <begin position="75"/>
        <end position="131"/>
    </location>
</feature>
<dbReference type="PROSITE" id="PS00135">
    <property type="entry name" value="TRYPSIN_SER"/>
    <property type="match status" value="1"/>
</dbReference>
<name>A0ABS6YG77_9ACTN</name>
<organism evidence="9 10">
    <name type="scientific">Streptomyces anatolicus</name>
    <dbReference type="NCBI Taxonomy" id="2675858"/>
    <lineage>
        <taxon>Bacteria</taxon>
        <taxon>Bacillati</taxon>
        <taxon>Actinomycetota</taxon>
        <taxon>Actinomycetes</taxon>
        <taxon>Kitasatosporales</taxon>
        <taxon>Streptomycetaceae</taxon>
        <taxon>Streptomyces</taxon>
    </lineage>
</organism>
<proteinExistence type="inferred from homology"/>
<evidence type="ECO:0000256" key="5">
    <source>
        <dbReference type="ARBA" id="ARBA00022825"/>
    </source>
</evidence>
<dbReference type="InterPro" id="IPR035070">
    <property type="entry name" value="Streptogrisin_prodomain"/>
</dbReference>
<dbReference type="Pfam" id="PF02983">
    <property type="entry name" value="Pro_Al_protease"/>
    <property type="match status" value="1"/>
</dbReference>